<evidence type="ECO:0000313" key="1">
    <source>
        <dbReference type="EMBL" id="GEQ77594.1"/>
    </source>
</evidence>
<proteinExistence type="predicted"/>
<dbReference type="AlphaFoldDB" id="A0A5A7ML92"/>
<dbReference type="RefSeq" id="WP_149356956.1">
    <property type="nucleotide sequence ID" value="NZ_BKBW01000015.1"/>
</dbReference>
<comment type="caution">
    <text evidence="1">The sequence shown here is derived from an EMBL/GenBank/DDBJ whole genome shotgun (WGS) entry which is preliminary data.</text>
</comment>
<dbReference type="Proteomes" id="UP000323105">
    <property type="component" value="Unassembled WGS sequence"/>
</dbReference>
<accession>A0A5A7ML92</accession>
<name>A0A5A7ML92_COMTE</name>
<dbReference type="EMBL" id="BKBW01000015">
    <property type="protein sequence ID" value="GEQ77594.1"/>
    <property type="molecule type" value="Genomic_DNA"/>
</dbReference>
<protein>
    <submittedName>
        <fullName evidence="1">Uncharacterized protein</fullName>
    </submittedName>
</protein>
<sequence>MNEINPRLNEIMQSNVGNKLTPELSAGIVGTLQQLINSIAQEAFMAGQAAERENHEAQDAAVVTDVDVKVA</sequence>
<reference evidence="1 2" key="1">
    <citation type="journal article" date="2019" name="Microbiol. Resour. Announc.">
        <title>Draft Genome Sequence of Comamonas testosteroni TA441, a Bacterium That Has a Cryptic Phenol Degradation Gene Cluster.</title>
        <authorList>
            <person name="Arai H."/>
            <person name="Ishii M."/>
        </authorList>
    </citation>
    <scope>NUCLEOTIDE SEQUENCE [LARGE SCALE GENOMIC DNA]</scope>
    <source>
        <strain evidence="1 2">TA441</strain>
    </source>
</reference>
<evidence type="ECO:0000313" key="2">
    <source>
        <dbReference type="Proteomes" id="UP000323105"/>
    </source>
</evidence>
<organism evidence="1 2">
    <name type="scientific">Comamonas testosteroni</name>
    <name type="common">Pseudomonas testosteroni</name>
    <dbReference type="NCBI Taxonomy" id="285"/>
    <lineage>
        <taxon>Bacteria</taxon>
        <taxon>Pseudomonadati</taxon>
        <taxon>Pseudomonadota</taxon>
        <taxon>Betaproteobacteria</taxon>
        <taxon>Burkholderiales</taxon>
        <taxon>Comamonadaceae</taxon>
        <taxon>Comamonas</taxon>
    </lineage>
</organism>
<gene>
    <name evidence="1" type="ORF">CTTA_4599</name>
</gene>